<accession>A0ABS0D381</accession>
<dbReference type="Pfam" id="PF13480">
    <property type="entry name" value="Acetyltransf_6"/>
    <property type="match status" value="1"/>
</dbReference>
<sequence length="352" mass="39002">MRVDLRATSIRPPEWDDLAAEVSEYTVSIRWLETMGPLLPGEPRWLVVSADGQARVGLHARWLQSPPPDARFDIAAVLRGDLPSPEPRTAPAGVPDIAALYPSVLVTLPGYSCAAAGSGATEPALLRETLTAVDAWAAGQGARQVSFLYIPERQEPLRGALTEFGARQVQLYPTCVLPMTFGSMDEYLRQLPRPRRKGIGRLLRRLAEKDMIVGEVDLAEVRDDVLELRLELLRKYNSAADRDTQSAAMDRMLANYRPEDIVVTAVQRAGRVVGFTHGLRNGNTLRQLWCGHLPEAYGAYFVTCFYAQVRAASERGIERIDYGTLEWGLKTDHGSRLEQLAGYTWTVTGDGR</sequence>
<feature type="domain" description="BioF2-like acetyltransferase" evidence="1">
    <location>
        <begin position="195"/>
        <end position="324"/>
    </location>
</feature>
<dbReference type="SUPFAM" id="SSF55729">
    <property type="entry name" value="Acyl-CoA N-acyltransferases (Nat)"/>
    <property type="match status" value="1"/>
</dbReference>
<dbReference type="EMBL" id="JADLQX010000069">
    <property type="protein sequence ID" value="MBF6302870.1"/>
    <property type="molecule type" value="Genomic_DNA"/>
</dbReference>
<keyword evidence="3" id="KW-1185">Reference proteome</keyword>
<protein>
    <submittedName>
        <fullName evidence="2">GNAT family N-acetyltransferase</fullName>
    </submittedName>
</protein>
<evidence type="ECO:0000313" key="3">
    <source>
        <dbReference type="Proteomes" id="UP000702209"/>
    </source>
</evidence>
<dbReference type="Proteomes" id="UP000702209">
    <property type="component" value="Unassembled WGS sequence"/>
</dbReference>
<evidence type="ECO:0000259" key="1">
    <source>
        <dbReference type="Pfam" id="PF13480"/>
    </source>
</evidence>
<reference evidence="2 3" key="1">
    <citation type="submission" date="2020-10" db="EMBL/GenBank/DDBJ databases">
        <title>Identification of Nocardia species via Next-generation sequencing and recognition of intraspecies genetic diversity.</title>
        <authorList>
            <person name="Li P."/>
            <person name="Li P."/>
            <person name="Lu B."/>
        </authorList>
    </citation>
    <scope>NUCLEOTIDE SEQUENCE [LARGE SCALE GENOMIC DNA]</scope>
    <source>
        <strain evidence="2 3">BJ06-0157</strain>
    </source>
</reference>
<comment type="caution">
    <text evidence="2">The sequence shown here is derived from an EMBL/GenBank/DDBJ whole genome shotgun (WGS) entry which is preliminary data.</text>
</comment>
<proteinExistence type="predicted"/>
<evidence type="ECO:0000313" key="2">
    <source>
        <dbReference type="EMBL" id="MBF6302870.1"/>
    </source>
</evidence>
<dbReference type="InterPro" id="IPR038740">
    <property type="entry name" value="BioF2-like_GNAT_dom"/>
</dbReference>
<gene>
    <name evidence="2" type="ORF">IU459_35925</name>
</gene>
<name>A0ABS0D381_9NOCA</name>
<organism evidence="2 3">
    <name type="scientific">Nocardia amamiensis</name>
    <dbReference type="NCBI Taxonomy" id="404578"/>
    <lineage>
        <taxon>Bacteria</taxon>
        <taxon>Bacillati</taxon>
        <taxon>Actinomycetota</taxon>
        <taxon>Actinomycetes</taxon>
        <taxon>Mycobacteriales</taxon>
        <taxon>Nocardiaceae</taxon>
        <taxon>Nocardia</taxon>
    </lineage>
</organism>
<dbReference type="InterPro" id="IPR016181">
    <property type="entry name" value="Acyl_CoA_acyltransferase"/>
</dbReference>